<dbReference type="AlphaFoldDB" id="A0A1A9RVR0"/>
<feature type="compositionally biased region" description="Pro residues" evidence="1">
    <location>
        <begin position="107"/>
        <end position="121"/>
    </location>
</feature>
<dbReference type="GO" id="GO:0032506">
    <property type="term" value="P:cytokinetic process"/>
    <property type="evidence" value="ECO:0007669"/>
    <property type="project" value="TreeGrafter"/>
</dbReference>
<dbReference type="GO" id="GO:0032153">
    <property type="term" value="C:cell division site"/>
    <property type="evidence" value="ECO:0007669"/>
    <property type="project" value="TreeGrafter"/>
</dbReference>
<reference evidence="4" key="1">
    <citation type="submission" date="2016-05" db="EMBL/GenBank/DDBJ databases">
        <title>Draft genome of Corynebacterium afermentans subsp. afermentans LCDC 88199T.</title>
        <authorList>
            <person name="Bernier A.-M."/>
            <person name="Bernard K."/>
        </authorList>
    </citation>
    <scope>NUCLEOTIDE SEQUENCE [LARGE SCALE GENOMIC DNA]</scope>
    <source>
        <strain evidence="4">NML02-A-017</strain>
    </source>
</reference>
<dbReference type="InterPro" id="IPR007730">
    <property type="entry name" value="SPOR-like_dom"/>
</dbReference>
<dbReference type="InterPro" id="IPR036680">
    <property type="entry name" value="SPOR-like_sf"/>
</dbReference>
<evidence type="ECO:0000313" key="3">
    <source>
        <dbReference type="EMBL" id="OAM26077.1"/>
    </source>
</evidence>
<evidence type="ECO:0000313" key="4">
    <source>
        <dbReference type="Proteomes" id="UP000077885"/>
    </source>
</evidence>
<dbReference type="Gene3D" id="3.30.70.1070">
    <property type="entry name" value="Sporulation related repeat"/>
    <property type="match status" value="1"/>
</dbReference>
<dbReference type="Proteomes" id="UP000077885">
    <property type="component" value="Unassembled WGS sequence"/>
</dbReference>
<dbReference type="GO" id="GO:0030428">
    <property type="term" value="C:cell septum"/>
    <property type="evidence" value="ECO:0007669"/>
    <property type="project" value="TreeGrafter"/>
</dbReference>
<feature type="compositionally biased region" description="Basic and acidic residues" evidence="1">
    <location>
        <begin position="196"/>
        <end position="207"/>
    </location>
</feature>
<keyword evidence="4" id="KW-1185">Reference proteome</keyword>
<proteinExistence type="predicted"/>
<dbReference type="PANTHER" id="PTHR38687">
    <property type="entry name" value="CELL DIVISION PROTEIN DEDD-RELATED"/>
    <property type="match status" value="1"/>
</dbReference>
<dbReference type="OrthoDB" id="8614111at2"/>
<organism evidence="3 4">
    <name type="scientific">Eikenella longinqua</name>
    <dbReference type="NCBI Taxonomy" id="1795827"/>
    <lineage>
        <taxon>Bacteria</taxon>
        <taxon>Pseudomonadati</taxon>
        <taxon>Pseudomonadota</taxon>
        <taxon>Betaproteobacteria</taxon>
        <taxon>Neisseriales</taxon>
        <taxon>Neisseriaceae</taxon>
        <taxon>Eikenella</taxon>
    </lineage>
</organism>
<evidence type="ECO:0000259" key="2">
    <source>
        <dbReference type="PROSITE" id="PS51724"/>
    </source>
</evidence>
<feature type="compositionally biased region" description="Low complexity" evidence="1">
    <location>
        <begin position="208"/>
        <end position="218"/>
    </location>
</feature>
<feature type="domain" description="SPOR" evidence="2">
    <location>
        <begin position="270"/>
        <end position="349"/>
    </location>
</feature>
<comment type="caution">
    <text evidence="3">The sequence shown here is derived from an EMBL/GenBank/DDBJ whole genome shotgun (WGS) entry which is preliminary data.</text>
</comment>
<dbReference type="SUPFAM" id="SSF110997">
    <property type="entry name" value="Sporulation related repeat"/>
    <property type="match status" value="1"/>
</dbReference>
<feature type="compositionally biased region" description="Basic and acidic residues" evidence="1">
    <location>
        <begin position="152"/>
        <end position="169"/>
    </location>
</feature>
<feature type="compositionally biased region" description="Low complexity" evidence="1">
    <location>
        <begin position="97"/>
        <end position="106"/>
    </location>
</feature>
<sequence length="349" mass="37062">MPPQSNPNWRHLEEYEQIKRKNRRRLVGALLLTAVVALLLAKVLGSDKNNAAPGEVTVSGGETAASAVVDVQPLPEPVAEVPDGADTSVEMPPQPVSAPQEVVVAEPVPPAAQPAPPPVQPAKPVDTQTAVLPNPLANSGSAANPPAQARRPAPEPRAESKPAPERRAAAENNRPEPPVPQAKPAVPPAAQPAKPAAEHPRRAEAEKPQQPAAQQPRARQPESKPAERSRRNEERKPERRNNRLSPEDILNNRAANQVSSGGKAAEGQAAQPDKRMVIQVGAYTSEEQARSVQKRLADAGVSAYVAAPPNKGSNALYRVRTGSYPNRQAANQALGKIKAQGLDGMLLER</sequence>
<dbReference type="EMBL" id="LXSL01000032">
    <property type="protein sequence ID" value="OAM26077.1"/>
    <property type="molecule type" value="Genomic_DNA"/>
</dbReference>
<dbReference type="STRING" id="1795827.A7P95_10210"/>
<gene>
    <name evidence="3" type="ORF">A7P95_10210</name>
</gene>
<evidence type="ECO:0000256" key="1">
    <source>
        <dbReference type="SAM" id="MobiDB-lite"/>
    </source>
</evidence>
<dbReference type="Pfam" id="PF05036">
    <property type="entry name" value="SPOR"/>
    <property type="match status" value="1"/>
</dbReference>
<feature type="compositionally biased region" description="Pro residues" evidence="1">
    <location>
        <begin position="175"/>
        <end position="190"/>
    </location>
</feature>
<feature type="compositionally biased region" description="Basic and acidic residues" evidence="1">
    <location>
        <begin position="219"/>
        <end position="241"/>
    </location>
</feature>
<name>A0A1A9RVR0_9NEIS</name>
<feature type="compositionally biased region" description="Polar residues" evidence="1">
    <location>
        <begin position="126"/>
        <end position="141"/>
    </location>
</feature>
<dbReference type="RefSeq" id="WP_067594934.1">
    <property type="nucleotide sequence ID" value="NZ_LXSL01000032.1"/>
</dbReference>
<feature type="region of interest" description="Disordered" evidence="1">
    <location>
        <begin position="69"/>
        <end position="275"/>
    </location>
</feature>
<dbReference type="GO" id="GO:0042834">
    <property type="term" value="F:peptidoglycan binding"/>
    <property type="evidence" value="ECO:0007669"/>
    <property type="project" value="InterPro"/>
</dbReference>
<protein>
    <recommendedName>
        <fullName evidence="2">SPOR domain-containing protein</fullName>
    </recommendedName>
</protein>
<accession>A0A1A9RVR0</accession>
<feature type="compositionally biased region" description="Low complexity" evidence="1">
    <location>
        <begin position="142"/>
        <end position="151"/>
    </location>
</feature>
<dbReference type="InterPro" id="IPR052521">
    <property type="entry name" value="Cell_div_SPOR-domain"/>
</dbReference>
<dbReference type="PROSITE" id="PS51724">
    <property type="entry name" value="SPOR"/>
    <property type="match status" value="1"/>
</dbReference>
<dbReference type="PANTHER" id="PTHR38687:SF1">
    <property type="entry name" value="CELL DIVISION PROTEIN DEDD"/>
    <property type="match status" value="1"/>
</dbReference>